<keyword evidence="2" id="KW-0808">Transferase</keyword>
<dbReference type="InterPro" id="IPR029068">
    <property type="entry name" value="Glyas_Bleomycin-R_OHBP_Dase"/>
</dbReference>
<dbReference type="OrthoDB" id="4265398at2"/>
<dbReference type="PANTHER" id="PTHR21366">
    <property type="entry name" value="GLYOXALASE FAMILY PROTEIN"/>
    <property type="match status" value="1"/>
</dbReference>
<comment type="caution">
    <text evidence="2">The sequence shown here is derived from an EMBL/GenBank/DDBJ whole genome shotgun (WGS) entry which is preliminary data.</text>
</comment>
<dbReference type="InterPro" id="IPR050383">
    <property type="entry name" value="GlyoxalaseI/FosfomycinResist"/>
</dbReference>
<dbReference type="SUPFAM" id="SSF54593">
    <property type="entry name" value="Glyoxalase/Bleomycin resistance protein/Dihydroxybiphenyl dioxygenase"/>
    <property type="match status" value="1"/>
</dbReference>
<name>N9VK46_9GAMM</name>
<dbReference type="InterPro" id="IPR037523">
    <property type="entry name" value="VOC_core"/>
</dbReference>
<gene>
    <name evidence="2" type="ORF">G114_10145</name>
</gene>
<dbReference type="NCBIfam" id="NF000496">
    <property type="entry name" value="Fos_GSH"/>
    <property type="match status" value="1"/>
</dbReference>
<organism evidence="2 3">
    <name type="scientific">Aeromonas diversa CDC 2478-85</name>
    <dbReference type="NCBI Taxonomy" id="1268237"/>
    <lineage>
        <taxon>Bacteria</taxon>
        <taxon>Pseudomonadati</taxon>
        <taxon>Pseudomonadota</taxon>
        <taxon>Gammaproteobacteria</taxon>
        <taxon>Aeromonadales</taxon>
        <taxon>Aeromonadaceae</taxon>
        <taxon>Aeromonas</taxon>
    </lineage>
</organism>
<dbReference type="GO" id="GO:0016740">
    <property type="term" value="F:transferase activity"/>
    <property type="evidence" value="ECO:0007669"/>
    <property type="project" value="UniProtKB-KW"/>
</dbReference>
<evidence type="ECO:0000259" key="1">
    <source>
        <dbReference type="PROSITE" id="PS51819"/>
    </source>
</evidence>
<proteinExistence type="predicted"/>
<protein>
    <submittedName>
        <fullName evidence="2">Glutathione transferase</fullName>
    </submittedName>
</protein>
<dbReference type="Pfam" id="PF00903">
    <property type="entry name" value="Glyoxalase"/>
    <property type="match status" value="1"/>
</dbReference>
<reference evidence="2 3" key="1">
    <citation type="journal article" date="2013" name="Genome Announc.">
        <title>Draft Genome Sequence of the Aeromonas diversa Type Strain.</title>
        <authorList>
            <person name="Farfan M."/>
            <person name="Spataro N."/>
            <person name="Sanglas A."/>
            <person name="Albarral V."/>
            <person name="Loren J.G."/>
            <person name="Bosch E."/>
            <person name="Fuste M.C."/>
        </authorList>
    </citation>
    <scope>NUCLEOTIDE SEQUENCE [LARGE SCALE GENOMIC DNA]</scope>
    <source>
        <strain evidence="2 3">2478-85</strain>
    </source>
</reference>
<dbReference type="eggNOG" id="COG0346">
    <property type="taxonomic scope" value="Bacteria"/>
</dbReference>
<dbReference type="PANTHER" id="PTHR21366:SF14">
    <property type="entry name" value="GLYOXALASE DOMAIN-CONTAINING PROTEIN 5"/>
    <property type="match status" value="1"/>
</dbReference>
<dbReference type="PATRIC" id="fig|1268237.3.peg.1996"/>
<evidence type="ECO:0000313" key="2">
    <source>
        <dbReference type="EMBL" id="ENY72008.1"/>
    </source>
</evidence>
<sequence>MLTGLNHLTLATGDLERSLAFYRDLLGFHAHVRWSGGAYLSLGALWLCLSRDTPAPAQDYTHVALAIDPEHFATFCDRLRAAGVVEWKQNRSEGDSLYLLDPDGHRLEIHAGDLASRLAALRLSPYQGLEWL</sequence>
<dbReference type="EMBL" id="APVG01000023">
    <property type="protein sequence ID" value="ENY72008.1"/>
    <property type="molecule type" value="Genomic_DNA"/>
</dbReference>
<accession>N9VK46</accession>
<dbReference type="RefSeq" id="WP_005352863.1">
    <property type="nucleotide sequence ID" value="NZ_APVG01000023.1"/>
</dbReference>
<keyword evidence="3" id="KW-1185">Reference proteome</keyword>
<dbReference type="PROSITE" id="PS51819">
    <property type="entry name" value="VOC"/>
    <property type="match status" value="1"/>
</dbReference>
<dbReference type="Proteomes" id="UP000023775">
    <property type="component" value="Unassembled WGS sequence"/>
</dbReference>
<dbReference type="Gene3D" id="3.10.180.10">
    <property type="entry name" value="2,3-Dihydroxybiphenyl 1,2-Dioxygenase, domain 1"/>
    <property type="match status" value="1"/>
</dbReference>
<dbReference type="InterPro" id="IPR004360">
    <property type="entry name" value="Glyas_Fos-R_dOase_dom"/>
</dbReference>
<evidence type="ECO:0000313" key="3">
    <source>
        <dbReference type="Proteomes" id="UP000023775"/>
    </source>
</evidence>
<dbReference type="AlphaFoldDB" id="N9VK46"/>
<feature type="domain" description="VOC" evidence="1">
    <location>
        <begin position="4"/>
        <end position="112"/>
    </location>
</feature>